<accession>A0ABU0JWM4</accession>
<evidence type="ECO:0000256" key="4">
    <source>
        <dbReference type="ARBA" id="ARBA00022691"/>
    </source>
</evidence>
<evidence type="ECO:0000256" key="3">
    <source>
        <dbReference type="ARBA" id="ARBA00022679"/>
    </source>
</evidence>
<feature type="domain" description="DNA methylase N-4/N-6" evidence="6">
    <location>
        <begin position="111"/>
        <end position="466"/>
    </location>
</feature>
<name>A0ABU0JWM4_HATLI</name>
<evidence type="ECO:0000256" key="5">
    <source>
        <dbReference type="ARBA" id="ARBA00022747"/>
    </source>
</evidence>
<dbReference type="InterPro" id="IPR002052">
    <property type="entry name" value="DNA_methylase_N6_adenine_CS"/>
</dbReference>
<dbReference type="Proteomes" id="UP001224418">
    <property type="component" value="Unassembled WGS sequence"/>
</dbReference>
<organism evidence="7 8">
    <name type="scientific">Hathewaya limosa</name>
    <name type="common">Clostridium limosum</name>
    <dbReference type="NCBI Taxonomy" id="1536"/>
    <lineage>
        <taxon>Bacteria</taxon>
        <taxon>Bacillati</taxon>
        <taxon>Bacillota</taxon>
        <taxon>Clostridia</taxon>
        <taxon>Eubacteriales</taxon>
        <taxon>Clostridiaceae</taxon>
        <taxon>Hathewaya</taxon>
    </lineage>
</organism>
<dbReference type="PROSITE" id="PS00092">
    <property type="entry name" value="N6_MTASE"/>
    <property type="match status" value="1"/>
</dbReference>
<sequence>MERMNGETLNIVADNIQKLKEIFPQVFNEDKVDFEKLEAVLGEYKDNGIERYNFLWPGKSKAIRIAQTPSTGTLRPCREESKDWDTTQNLYIEGDNLEVLKLLQKSYYGKVKMIYIDPPYNTGNDFVYKDDFKDNIENYLELTGQKDSEGNKTTTNTEANGRYHSNWLNMMYPRLKLARNLLSEDGVIFISIGQDELDNQVKLCNEIWGESNCLGIISRQMKAGGGSQGKYFSHNIDYVIVYAKRYDTARYFRGEISEDLSKKVYNQLEQSGERKGEYYRAMGLYQSSLGIRPGLRYWIECPDGTLVIPPGETLPSKHLEGEKIIPNTADGVWRWSYEKYIEEKNKGNIEFKKTTNGVLLDNTGKPSEWNVYTKIWLKDRQDEGQIPSDIITKYENRHSSKELTSINIPFDFAKPSELIKYLIYIMQQEKDIIILDFFSGSASTSQAVMKINSEDNGTRKFIMVQIPEKTDEKSEAYKSGYKNICEIGKERIRRAGEKIKEENKDKEEIENLDIGFKVFKLDSSNINKWDSSYEQDLEHNLLSSIENIKKDRTEEDVLYEILLKYGIDLNMPIEEHLISSKKVFSIGLGAIFACLNDEITLDVVEGIGKLKEELKPETCRVVFMDNGFETDSVKTNTVQILKRYNIDDVKCI</sequence>
<gene>
    <name evidence="7" type="ORF">QOZ93_002252</name>
</gene>
<dbReference type="SUPFAM" id="SSF53335">
    <property type="entry name" value="S-adenosyl-L-methionine-dependent methyltransferases"/>
    <property type="match status" value="1"/>
</dbReference>
<evidence type="ECO:0000256" key="1">
    <source>
        <dbReference type="ARBA" id="ARBA00006594"/>
    </source>
</evidence>
<dbReference type="InterPro" id="IPR002295">
    <property type="entry name" value="N4/N6-MTase_EcoPI_Mod-like"/>
</dbReference>
<comment type="similarity">
    <text evidence="1">Belongs to the N(4)/N(6)-methyltransferase family.</text>
</comment>
<protein>
    <submittedName>
        <fullName evidence="7">Adenine-specific DNA-methyltransferase</fullName>
        <ecNumber evidence="7">2.1.1.72</ecNumber>
    </submittedName>
</protein>
<dbReference type="InterPro" id="IPR002941">
    <property type="entry name" value="DNA_methylase_N4/N6"/>
</dbReference>
<reference evidence="7 8" key="1">
    <citation type="submission" date="2023-07" db="EMBL/GenBank/DDBJ databases">
        <title>Genomic Encyclopedia of Type Strains, Phase IV (KMG-IV): sequencing the most valuable type-strain genomes for metagenomic binning, comparative biology and taxonomic classification.</title>
        <authorList>
            <person name="Goeker M."/>
        </authorList>
    </citation>
    <scope>NUCLEOTIDE SEQUENCE [LARGE SCALE GENOMIC DNA]</scope>
    <source>
        <strain evidence="7 8">DSM 1400</strain>
    </source>
</reference>
<keyword evidence="8" id="KW-1185">Reference proteome</keyword>
<keyword evidence="4" id="KW-0949">S-adenosyl-L-methionine</keyword>
<evidence type="ECO:0000256" key="2">
    <source>
        <dbReference type="ARBA" id="ARBA00022603"/>
    </source>
</evidence>
<dbReference type="RefSeq" id="WP_307356520.1">
    <property type="nucleotide sequence ID" value="NZ_BAAACJ010000015.1"/>
</dbReference>
<keyword evidence="3 7" id="KW-0808">Transferase</keyword>
<keyword evidence="2 7" id="KW-0489">Methyltransferase</keyword>
<dbReference type="Pfam" id="PF01555">
    <property type="entry name" value="N6_N4_Mtase"/>
    <property type="match status" value="1"/>
</dbReference>
<dbReference type="EC" id="2.1.1.72" evidence="7"/>
<evidence type="ECO:0000313" key="7">
    <source>
        <dbReference type="EMBL" id="MDQ0480504.1"/>
    </source>
</evidence>
<dbReference type="Gene3D" id="3.40.50.150">
    <property type="entry name" value="Vaccinia Virus protein VP39"/>
    <property type="match status" value="1"/>
</dbReference>
<dbReference type="GO" id="GO:0032259">
    <property type="term" value="P:methylation"/>
    <property type="evidence" value="ECO:0007669"/>
    <property type="project" value="UniProtKB-KW"/>
</dbReference>
<keyword evidence="5" id="KW-0680">Restriction system</keyword>
<dbReference type="PIRSF" id="PIRSF015855">
    <property type="entry name" value="TypeIII_Mtase_mKpnI"/>
    <property type="match status" value="1"/>
</dbReference>
<dbReference type="InterPro" id="IPR029063">
    <property type="entry name" value="SAM-dependent_MTases_sf"/>
</dbReference>
<evidence type="ECO:0000313" key="8">
    <source>
        <dbReference type="Proteomes" id="UP001224418"/>
    </source>
</evidence>
<comment type="caution">
    <text evidence="7">The sequence shown here is derived from an EMBL/GenBank/DDBJ whole genome shotgun (WGS) entry which is preliminary data.</text>
</comment>
<dbReference type="GO" id="GO:0009007">
    <property type="term" value="F:site-specific DNA-methyltransferase (adenine-specific) activity"/>
    <property type="evidence" value="ECO:0007669"/>
    <property type="project" value="UniProtKB-EC"/>
</dbReference>
<evidence type="ECO:0000259" key="6">
    <source>
        <dbReference type="Pfam" id="PF01555"/>
    </source>
</evidence>
<proteinExistence type="inferred from homology"/>
<dbReference type="EMBL" id="JAUSWN010000021">
    <property type="protein sequence ID" value="MDQ0480504.1"/>
    <property type="molecule type" value="Genomic_DNA"/>
</dbReference>
<dbReference type="PRINTS" id="PR00506">
    <property type="entry name" value="D21N6MTFRASE"/>
</dbReference>